<dbReference type="EMBL" id="MCFG01000293">
    <property type="protein sequence ID" value="ORX76538.1"/>
    <property type="molecule type" value="Genomic_DNA"/>
</dbReference>
<proteinExistence type="predicted"/>
<name>A0A1Y1WTB3_9FUNG</name>
<evidence type="ECO:0000313" key="3">
    <source>
        <dbReference type="Proteomes" id="UP000193944"/>
    </source>
</evidence>
<dbReference type="InterPro" id="IPR003959">
    <property type="entry name" value="ATPase_AAA_core"/>
</dbReference>
<gene>
    <name evidence="2" type="ORF">BCR32DRAFT_208966</name>
</gene>
<dbReference type="Proteomes" id="UP000193944">
    <property type="component" value="Unassembled WGS sequence"/>
</dbReference>
<dbReference type="Pfam" id="PF00004">
    <property type="entry name" value="AAA"/>
    <property type="match status" value="1"/>
</dbReference>
<organism evidence="2 3">
    <name type="scientific">Anaeromyces robustus</name>
    <dbReference type="NCBI Taxonomy" id="1754192"/>
    <lineage>
        <taxon>Eukaryota</taxon>
        <taxon>Fungi</taxon>
        <taxon>Fungi incertae sedis</taxon>
        <taxon>Chytridiomycota</taxon>
        <taxon>Chytridiomycota incertae sedis</taxon>
        <taxon>Neocallimastigomycetes</taxon>
        <taxon>Neocallimastigales</taxon>
        <taxon>Neocallimastigaceae</taxon>
        <taxon>Anaeromyces</taxon>
    </lineage>
</organism>
<dbReference type="PANTHER" id="PTHR46411:SF3">
    <property type="entry name" value="AAA+ ATPASE DOMAIN-CONTAINING PROTEIN"/>
    <property type="match status" value="1"/>
</dbReference>
<feature type="domain" description="AAA+ ATPase" evidence="1">
    <location>
        <begin position="112"/>
        <end position="239"/>
    </location>
</feature>
<accession>A0A1Y1WTB3</accession>
<dbReference type="GO" id="GO:0005524">
    <property type="term" value="F:ATP binding"/>
    <property type="evidence" value="ECO:0007669"/>
    <property type="project" value="InterPro"/>
</dbReference>
<evidence type="ECO:0000259" key="1">
    <source>
        <dbReference type="SMART" id="SM00382"/>
    </source>
</evidence>
<dbReference type="CDD" id="cd19481">
    <property type="entry name" value="RecA-like_protease"/>
    <property type="match status" value="1"/>
</dbReference>
<dbReference type="AlphaFoldDB" id="A0A1Y1WTB3"/>
<keyword evidence="3" id="KW-1185">Reference proteome</keyword>
<reference evidence="2 3" key="2">
    <citation type="submission" date="2016-08" db="EMBL/GenBank/DDBJ databases">
        <title>Pervasive Adenine N6-methylation of Active Genes in Fungi.</title>
        <authorList>
            <consortium name="DOE Joint Genome Institute"/>
            <person name="Mondo S.J."/>
            <person name="Dannebaum R.O."/>
            <person name="Kuo R.C."/>
            <person name="Labutti K."/>
            <person name="Haridas S."/>
            <person name="Kuo A."/>
            <person name="Salamov A."/>
            <person name="Ahrendt S.R."/>
            <person name="Lipzen A."/>
            <person name="Sullivan W."/>
            <person name="Andreopoulos W.B."/>
            <person name="Clum A."/>
            <person name="Lindquist E."/>
            <person name="Daum C."/>
            <person name="Ramamoorthy G.K."/>
            <person name="Gryganskyi A."/>
            <person name="Culley D."/>
            <person name="Magnuson J.K."/>
            <person name="James T.Y."/>
            <person name="O'Malley M.A."/>
            <person name="Stajich J.E."/>
            <person name="Spatafora J.W."/>
            <person name="Visel A."/>
            <person name="Grigoriev I.V."/>
        </authorList>
    </citation>
    <scope>NUCLEOTIDE SEQUENCE [LARGE SCALE GENOMIC DNA]</scope>
    <source>
        <strain evidence="2 3">S4</strain>
    </source>
</reference>
<sequence>MRDYLRLKKRSNDNEQDTELKRFERYKSHGLQVFTYLPDELKYIIWPTVVAFSLIQKIWGYAIVSGIESVTPSSIAWNQLVLPSSTKEMLFATAAASLRGENPRDIVSSRVIGSLFLLYGAPGTGKTLTVESLARLFGRPLYSVSFAELGSNVTELEERLTDVLFLASHWGALILLDEGDALVEKRKSGQLMLNSMTSILLRLLESFDGTLFITSNRASSFDPAALSRVTLAIEYKPLKETGKKLVWKNALIRVFADEILENNERRGEIAAEEYVNKHFDLNQLGQFKGSGRSVNAVIRLAIGLSDKRDEALSQKIINDAIDVYTLFNDELLKECPESWD</sequence>
<dbReference type="OrthoDB" id="10042665at2759"/>
<reference evidence="2 3" key="1">
    <citation type="submission" date="2016-08" db="EMBL/GenBank/DDBJ databases">
        <title>A Parts List for Fungal Cellulosomes Revealed by Comparative Genomics.</title>
        <authorList>
            <consortium name="DOE Joint Genome Institute"/>
            <person name="Haitjema C.H."/>
            <person name="Gilmore S.P."/>
            <person name="Henske J.K."/>
            <person name="Solomon K.V."/>
            <person name="De Groot R."/>
            <person name="Kuo A."/>
            <person name="Mondo S.J."/>
            <person name="Salamov A.A."/>
            <person name="Labutti K."/>
            <person name="Zhao Z."/>
            <person name="Chiniquy J."/>
            <person name="Barry K."/>
            <person name="Brewer H.M."/>
            <person name="Purvine S.O."/>
            <person name="Wright A.T."/>
            <person name="Boxma B."/>
            <person name="Van Alen T."/>
            <person name="Hackstein J.H."/>
            <person name="Baker S.E."/>
            <person name="Grigoriev I.V."/>
            <person name="O'Malley M.A."/>
        </authorList>
    </citation>
    <scope>NUCLEOTIDE SEQUENCE [LARGE SCALE GENOMIC DNA]</scope>
    <source>
        <strain evidence="2 3">S4</strain>
    </source>
</reference>
<dbReference type="GO" id="GO:0016887">
    <property type="term" value="F:ATP hydrolysis activity"/>
    <property type="evidence" value="ECO:0007669"/>
    <property type="project" value="InterPro"/>
</dbReference>
<protein>
    <submittedName>
        <fullName evidence="2">p-loop containing nucleoside triphosphate hydrolase protein</fullName>
    </submittedName>
</protein>
<dbReference type="PANTHER" id="PTHR46411">
    <property type="entry name" value="FAMILY ATPASE, PUTATIVE-RELATED"/>
    <property type="match status" value="1"/>
</dbReference>
<dbReference type="SMART" id="SM00382">
    <property type="entry name" value="AAA"/>
    <property type="match status" value="1"/>
</dbReference>
<evidence type="ECO:0000313" key="2">
    <source>
        <dbReference type="EMBL" id="ORX76538.1"/>
    </source>
</evidence>
<dbReference type="Gene3D" id="3.40.50.300">
    <property type="entry name" value="P-loop containing nucleotide triphosphate hydrolases"/>
    <property type="match status" value="1"/>
</dbReference>
<dbReference type="STRING" id="1754192.A0A1Y1WTB3"/>
<comment type="caution">
    <text evidence="2">The sequence shown here is derived from an EMBL/GenBank/DDBJ whole genome shotgun (WGS) entry which is preliminary data.</text>
</comment>
<dbReference type="SUPFAM" id="SSF52540">
    <property type="entry name" value="P-loop containing nucleoside triphosphate hydrolases"/>
    <property type="match status" value="1"/>
</dbReference>
<keyword evidence="2" id="KW-0378">Hydrolase</keyword>
<dbReference type="InterPro" id="IPR027417">
    <property type="entry name" value="P-loop_NTPase"/>
</dbReference>
<dbReference type="InterPro" id="IPR003593">
    <property type="entry name" value="AAA+_ATPase"/>
</dbReference>